<evidence type="ECO:0000313" key="3">
    <source>
        <dbReference type="Proteomes" id="UP001358586"/>
    </source>
</evidence>
<dbReference type="EMBL" id="JARKNE010000009">
    <property type="protein sequence ID" value="KAK5802882.1"/>
    <property type="molecule type" value="Genomic_DNA"/>
</dbReference>
<keyword evidence="3" id="KW-1185">Reference proteome</keyword>
<comment type="caution">
    <text evidence="2">The sequence shown here is derived from an EMBL/GenBank/DDBJ whole genome shotgun (WGS) entry which is preliminary data.</text>
</comment>
<dbReference type="Proteomes" id="UP001358586">
    <property type="component" value="Chromosome 9"/>
</dbReference>
<accession>A0ABR0NPE3</accession>
<sequence length="262" mass="30556">MIGFNEGTSNLLVEDENEEVAKEEDATKEEEAVDAVDRSKSKPNPIRLDEPSPHITKIYLSVGSGLEFWQFPYKTPSHLGSLSNVRVLEVGMEYTNKNVFLAALKRHNFKNDLVKEIRQNAERVNTIYVGHHLRTNLRFWVTEYARPNQDMSGASYRVDLSEGTCDYERFQIFRFPYALVIITCANVRIEYLPYINDVYRLENMHNIWRFEFPLILDESIWPLVSDALFKLAPNMNLRCVLKDNPTSTRINTNMDVRERDNQ</sequence>
<protein>
    <submittedName>
        <fullName evidence="2">Uncharacterized protein</fullName>
    </submittedName>
</protein>
<gene>
    <name evidence="2" type="ORF">PVK06_030510</name>
</gene>
<organism evidence="2 3">
    <name type="scientific">Gossypium arboreum</name>
    <name type="common">Tree cotton</name>
    <name type="synonym">Gossypium nanking</name>
    <dbReference type="NCBI Taxonomy" id="29729"/>
    <lineage>
        <taxon>Eukaryota</taxon>
        <taxon>Viridiplantae</taxon>
        <taxon>Streptophyta</taxon>
        <taxon>Embryophyta</taxon>
        <taxon>Tracheophyta</taxon>
        <taxon>Spermatophyta</taxon>
        <taxon>Magnoliopsida</taxon>
        <taxon>eudicotyledons</taxon>
        <taxon>Gunneridae</taxon>
        <taxon>Pentapetalae</taxon>
        <taxon>rosids</taxon>
        <taxon>malvids</taxon>
        <taxon>Malvales</taxon>
        <taxon>Malvaceae</taxon>
        <taxon>Malvoideae</taxon>
        <taxon>Gossypium</taxon>
    </lineage>
</organism>
<evidence type="ECO:0000313" key="2">
    <source>
        <dbReference type="EMBL" id="KAK5802882.1"/>
    </source>
</evidence>
<reference evidence="2 3" key="1">
    <citation type="submission" date="2023-03" db="EMBL/GenBank/DDBJ databases">
        <title>WGS of Gossypium arboreum.</title>
        <authorList>
            <person name="Yu D."/>
        </authorList>
    </citation>
    <scope>NUCLEOTIDE SEQUENCE [LARGE SCALE GENOMIC DNA]</scope>
    <source>
        <tissue evidence="2">Leaf</tissue>
    </source>
</reference>
<proteinExistence type="predicted"/>
<name>A0ABR0NPE3_GOSAR</name>
<feature type="region of interest" description="Disordered" evidence="1">
    <location>
        <begin position="1"/>
        <end position="49"/>
    </location>
</feature>
<feature type="compositionally biased region" description="Polar residues" evidence="1">
    <location>
        <begin position="1"/>
        <end position="11"/>
    </location>
</feature>
<evidence type="ECO:0000256" key="1">
    <source>
        <dbReference type="SAM" id="MobiDB-lite"/>
    </source>
</evidence>